<dbReference type="EMBL" id="AP021853">
    <property type="protein sequence ID" value="BBN97939.1"/>
    <property type="molecule type" value="Genomic_DNA"/>
</dbReference>
<dbReference type="PANTHER" id="PTHR45772:SF8">
    <property type="entry name" value="HIGH-AFFINITY BRANCHED-CHAIN AMINO ACID TRANSPORT ATP-BINDING PROTEIN"/>
    <property type="match status" value="1"/>
</dbReference>
<evidence type="ECO:0000259" key="4">
    <source>
        <dbReference type="PROSITE" id="PS50893"/>
    </source>
</evidence>
<dbReference type="GO" id="GO:0005886">
    <property type="term" value="C:plasma membrane"/>
    <property type="evidence" value="ECO:0007669"/>
    <property type="project" value="TreeGrafter"/>
</dbReference>
<proteinExistence type="predicted"/>
<evidence type="ECO:0000256" key="2">
    <source>
        <dbReference type="ARBA" id="ARBA00022741"/>
    </source>
</evidence>
<evidence type="ECO:0000313" key="8">
    <source>
        <dbReference type="Proteomes" id="UP000326951"/>
    </source>
</evidence>
<dbReference type="GO" id="GO:0005524">
    <property type="term" value="F:ATP binding"/>
    <property type="evidence" value="ECO:0007669"/>
    <property type="project" value="UniProtKB-KW"/>
</dbReference>
<dbReference type="Gene3D" id="3.40.50.300">
    <property type="entry name" value="P-loop containing nucleotide triphosphate hydrolases"/>
    <property type="match status" value="1"/>
</dbReference>
<feature type="domain" description="ABC transporter" evidence="4">
    <location>
        <begin position="8"/>
        <end position="239"/>
    </location>
</feature>
<keyword evidence="7" id="KW-1185">Reference proteome</keyword>
<dbReference type="Proteomes" id="UP000326951">
    <property type="component" value="Chromosome"/>
</dbReference>
<sequence>MSKEAVLLELRHVGKYFGGLRAVDDINIKVESGDLHCLLGPNGAGKSTIFKMIMGIYKPTNGSVFFNQRNVTHLKSWDRVKLGISIKMQTPGVFGELTVYENMKIAVQHFTRHAEVKSEVSRLLELLMIRDLKDELVDNLSHGQQQWLEIGMALACKPKLLLLDEPAAGMGPEETDRTAELIRQLNQQGITILFIDHDMAFVKKLARNTTVLHLGRKFAEGTVEEIETNQQVVDIYLGKS</sequence>
<dbReference type="PANTHER" id="PTHR45772">
    <property type="entry name" value="CONSERVED COMPONENT OF ABC TRANSPORTER FOR NATURAL AMINO ACIDS-RELATED"/>
    <property type="match status" value="1"/>
</dbReference>
<dbReference type="InterPro" id="IPR027417">
    <property type="entry name" value="P-loop_NTPase"/>
</dbReference>
<accession>A0A410D6F0</accession>
<dbReference type="InterPro" id="IPR003593">
    <property type="entry name" value="AAA+_ATPase"/>
</dbReference>
<dbReference type="CDD" id="cd03219">
    <property type="entry name" value="ABC_Mj1267_LivG_branched"/>
    <property type="match status" value="1"/>
</dbReference>
<dbReference type="Proteomes" id="UP000285882">
    <property type="component" value="Chromosome"/>
</dbReference>
<protein>
    <submittedName>
        <fullName evidence="5">ABC transporter ATP-binding protein</fullName>
    </submittedName>
</protein>
<reference evidence="6 7" key="1">
    <citation type="submission" date="2018-01" db="EMBL/GenBank/DDBJ databases">
        <title>Complete genome sequencing of Sporolactobacillus terrae DLG3.</title>
        <authorList>
            <person name="Nam Y.-D."/>
            <person name="Kang J."/>
            <person name="Chung W.-H."/>
        </authorList>
    </citation>
    <scope>NUCLEOTIDE SEQUENCE [LARGE SCALE GENOMIC DNA]</scope>
    <source>
        <strain evidence="6 7">DLG3</strain>
    </source>
</reference>
<organism evidence="5 8">
    <name type="scientific">Sporolactobacillus terrae</name>
    <dbReference type="NCBI Taxonomy" id="269673"/>
    <lineage>
        <taxon>Bacteria</taxon>
        <taxon>Bacillati</taxon>
        <taxon>Bacillota</taxon>
        <taxon>Bacilli</taxon>
        <taxon>Bacillales</taxon>
        <taxon>Sporolactobacillaceae</taxon>
        <taxon>Sporolactobacillus</taxon>
    </lineage>
</organism>
<dbReference type="SUPFAM" id="SSF52540">
    <property type="entry name" value="P-loop containing nucleoside triphosphate hydrolases"/>
    <property type="match status" value="1"/>
</dbReference>
<evidence type="ECO:0000313" key="7">
    <source>
        <dbReference type="Proteomes" id="UP000285882"/>
    </source>
</evidence>
<dbReference type="InterPro" id="IPR051120">
    <property type="entry name" value="ABC_AA/LPS_Transport"/>
</dbReference>
<evidence type="ECO:0000256" key="1">
    <source>
        <dbReference type="ARBA" id="ARBA00022448"/>
    </source>
</evidence>
<dbReference type="RefSeq" id="WP_028975768.1">
    <property type="nucleotide sequence ID" value="NZ_AP021853.1"/>
</dbReference>
<gene>
    <name evidence="6" type="ORF">C0674_03015</name>
    <name evidence="5" type="ORF">St703_06440</name>
</gene>
<name>A0A410D6F0_9BACL</name>
<keyword evidence="3 5" id="KW-0067">ATP-binding</keyword>
<dbReference type="EMBL" id="CP025688">
    <property type="protein sequence ID" value="QAA21674.1"/>
    <property type="molecule type" value="Genomic_DNA"/>
</dbReference>
<dbReference type="GO" id="GO:0016887">
    <property type="term" value="F:ATP hydrolysis activity"/>
    <property type="evidence" value="ECO:0007669"/>
    <property type="project" value="InterPro"/>
</dbReference>
<reference evidence="5 8" key="2">
    <citation type="submission" date="2019-09" db="EMBL/GenBank/DDBJ databases">
        <title>Complete genome sequence of Sporolactobacillus terrae 70-3.</title>
        <authorList>
            <person name="Tanaka N."/>
            <person name="Shiwa Y."/>
            <person name="Fujita N."/>
            <person name="Tanasupawat S."/>
        </authorList>
    </citation>
    <scope>NUCLEOTIDE SEQUENCE [LARGE SCALE GENOMIC DNA]</scope>
    <source>
        <strain evidence="5 8">70-3</strain>
    </source>
</reference>
<evidence type="ECO:0000256" key="3">
    <source>
        <dbReference type="ARBA" id="ARBA00022840"/>
    </source>
</evidence>
<keyword evidence="1" id="KW-0813">Transport</keyword>
<evidence type="ECO:0000313" key="5">
    <source>
        <dbReference type="EMBL" id="BBN97939.1"/>
    </source>
</evidence>
<dbReference type="PROSITE" id="PS50893">
    <property type="entry name" value="ABC_TRANSPORTER_2"/>
    <property type="match status" value="1"/>
</dbReference>
<dbReference type="AlphaFoldDB" id="A0A410D6F0"/>
<dbReference type="Pfam" id="PF00005">
    <property type="entry name" value="ABC_tran"/>
    <property type="match status" value="1"/>
</dbReference>
<dbReference type="SMART" id="SM00382">
    <property type="entry name" value="AAA"/>
    <property type="match status" value="1"/>
</dbReference>
<keyword evidence="2" id="KW-0547">Nucleotide-binding</keyword>
<evidence type="ECO:0000313" key="6">
    <source>
        <dbReference type="EMBL" id="QAA21674.1"/>
    </source>
</evidence>
<dbReference type="InterPro" id="IPR003439">
    <property type="entry name" value="ABC_transporter-like_ATP-bd"/>
</dbReference>